<feature type="domain" description="PDZ" evidence="2">
    <location>
        <begin position="172"/>
        <end position="243"/>
    </location>
</feature>
<evidence type="ECO:0000313" key="4">
    <source>
        <dbReference type="Proteomes" id="UP000654993"/>
    </source>
</evidence>
<comment type="caution">
    <text evidence="3">The sequence shown here is derived from an EMBL/GenBank/DDBJ whole genome shotgun (WGS) entry which is preliminary data.</text>
</comment>
<protein>
    <recommendedName>
        <fullName evidence="2">PDZ domain-containing protein</fullName>
    </recommendedName>
</protein>
<keyword evidence="1" id="KW-1133">Transmembrane helix</keyword>
<evidence type="ECO:0000259" key="2">
    <source>
        <dbReference type="PROSITE" id="PS50106"/>
    </source>
</evidence>
<accession>A0A916VFF2</accession>
<keyword evidence="4" id="KW-1185">Reference proteome</keyword>
<dbReference type="SUPFAM" id="SSF54211">
    <property type="entry name" value="Ribosomal protein S5 domain 2-like"/>
    <property type="match status" value="1"/>
</dbReference>
<reference evidence="3" key="2">
    <citation type="journal article" date="2021" name="Data Brief">
        <title>Draft genome sequence data of the facultative, thermophilic, xylanolytic bacterium Paenibacillus sp. strain DA-C8.</title>
        <authorList>
            <person name="Chhe C."/>
            <person name="Uke A."/>
            <person name="Baramee S."/>
            <person name="Ungkulpasvich U."/>
            <person name="Tachaapaikoon C."/>
            <person name="Pason P."/>
            <person name="Waeonukul R."/>
            <person name="Ratanakhanokchai K."/>
            <person name="Kosugi A."/>
        </authorList>
    </citation>
    <scope>NUCLEOTIDE SEQUENCE</scope>
    <source>
        <strain evidence="3">DA-C8</strain>
    </source>
</reference>
<dbReference type="Pfam" id="PF13180">
    <property type="entry name" value="PDZ_2"/>
    <property type="match status" value="1"/>
</dbReference>
<dbReference type="PROSITE" id="PS50106">
    <property type="entry name" value="PDZ"/>
    <property type="match status" value="1"/>
</dbReference>
<dbReference type="SUPFAM" id="SSF50156">
    <property type="entry name" value="PDZ domain-like"/>
    <property type="match status" value="1"/>
</dbReference>
<dbReference type="Gene3D" id="3.30.230.10">
    <property type="match status" value="1"/>
</dbReference>
<feature type="transmembrane region" description="Helical" evidence="1">
    <location>
        <begin position="37"/>
        <end position="58"/>
    </location>
</feature>
<keyword evidence="1" id="KW-0472">Membrane</keyword>
<reference evidence="3" key="1">
    <citation type="submission" date="2020-08" db="EMBL/GenBank/DDBJ databases">
        <authorList>
            <person name="Uke A."/>
            <person name="Chhe C."/>
            <person name="Baramee S."/>
            <person name="Kosugi A."/>
        </authorList>
    </citation>
    <scope>NUCLEOTIDE SEQUENCE</scope>
    <source>
        <strain evidence="3">DA-C8</strain>
    </source>
</reference>
<dbReference type="InterPro" id="IPR014721">
    <property type="entry name" value="Ribsml_uS5_D2-typ_fold_subgr"/>
</dbReference>
<dbReference type="GO" id="GO:0004252">
    <property type="term" value="F:serine-type endopeptidase activity"/>
    <property type="evidence" value="ECO:0007669"/>
    <property type="project" value="InterPro"/>
</dbReference>
<gene>
    <name evidence="3" type="ORF">PRECH8_15380</name>
</gene>
<evidence type="ECO:0000256" key="1">
    <source>
        <dbReference type="SAM" id="Phobius"/>
    </source>
</evidence>
<dbReference type="GO" id="GO:0006508">
    <property type="term" value="P:proteolysis"/>
    <property type="evidence" value="ECO:0007669"/>
    <property type="project" value="InterPro"/>
</dbReference>
<dbReference type="Pfam" id="PF05362">
    <property type="entry name" value="Lon_C"/>
    <property type="match status" value="1"/>
</dbReference>
<feature type="transmembrane region" description="Helical" evidence="1">
    <location>
        <begin position="70"/>
        <end position="92"/>
    </location>
</feature>
<dbReference type="SMART" id="SM00228">
    <property type="entry name" value="PDZ"/>
    <property type="match status" value="1"/>
</dbReference>
<dbReference type="InterPro" id="IPR001478">
    <property type="entry name" value="PDZ"/>
</dbReference>
<name>A0A916VFF2_9BACL</name>
<keyword evidence="1" id="KW-0812">Transmembrane</keyword>
<dbReference type="InterPro" id="IPR036034">
    <property type="entry name" value="PDZ_sf"/>
</dbReference>
<dbReference type="EMBL" id="BMAQ01000014">
    <property type="protein sequence ID" value="GFR38242.1"/>
    <property type="molecule type" value="Genomic_DNA"/>
</dbReference>
<dbReference type="AlphaFoldDB" id="A0A916VFF2"/>
<organism evidence="3 4">
    <name type="scientific">Insulibacter thermoxylanivorax</name>
    <dbReference type="NCBI Taxonomy" id="2749268"/>
    <lineage>
        <taxon>Bacteria</taxon>
        <taxon>Bacillati</taxon>
        <taxon>Bacillota</taxon>
        <taxon>Bacilli</taxon>
        <taxon>Bacillales</taxon>
        <taxon>Paenibacillaceae</taxon>
        <taxon>Insulibacter</taxon>
    </lineage>
</organism>
<dbReference type="InterPro" id="IPR008269">
    <property type="entry name" value="Lon_proteolytic"/>
</dbReference>
<sequence>MRERRGKLSWLLIAVRVIMIILSLIAVYTLWTNPRQLLQLGFSFAAALAAVWADLIITDGLERRAFPGKGVIWSISSAVILALLLWPTNYLVTYPGITMNMQRYVQVDDGHPQGEIAGVLIFQRPAFPVDWLYAAVFPHYTFEKQEELGMPLDQYNQMVRRMKHDANTIAAAIALEKAGLGRGVIHIGVLVIDVVKDGPAEGVLQPGDLIVGANDVEVHRTDELMQVISGLEPGDHLEVVVVREGETRHLTLQTAAREDDPTRPMAGIQITDEVVYDVPLDIQYTQYLLHEGGPSHGGVLTLTIIDQLTPGGVTQGNYVAATGTIRADGSIGPIGGIRQKAFTVARSGVDVFFVPAGQEEEARLGAKNLQIVPVQTIDEILEWLAQHAKQTEDG</sequence>
<dbReference type="InterPro" id="IPR020568">
    <property type="entry name" value="Ribosomal_Su5_D2-typ_SF"/>
</dbReference>
<dbReference type="Gene3D" id="2.30.42.10">
    <property type="match status" value="1"/>
</dbReference>
<proteinExistence type="predicted"/>
<dbReference type="GO" id="GO:0004176">
    <property type="term" value="F:ATP-dependent peptidase activity"/>
    <property type="evidence" value="ECO:0007669"/>
    <property type="project" value="InterPro"/>
</dbReference>
<dbReference type="Proteomes" id="UP000654993">
    <property type="component" value="Unassembled WGS sequence"/>
</dbReference>
<feature type="transmembrane region" description="Helical" evidence="1">
    <location>
        <begin position="12"/>
        <end position="31"/>
    </location>
</feature>
<evidence type="ECO:0000313" key="3">
    <source>
        <dbReference type="EMBL" id="GFR38242.1"/>
    </source>
</evidence>